<dbReference type="Proteomes" id="UP001165960">
    <property type="component" value="Unassembled WGS sequence"/>
</dbReference>
<evidence type="ECO:0000313" key="1">
    <source>
        <dbReference type="EMBL" id="KAJ9089118.1"/>
    </source>
</evidence>
<reference evidence="1" key="1">
    <citation type="submission" date="2022-04" db="EMBL/GenBank/DDBJ databases">
        <title>Genome of the entomopathogenic fungus Entomophthora muscae.</title>
        <authorList>
            <person name="Elya C."/>
            <person name="Lovett B.R."/>
            <person name="Lee E."/>
            <person name="Macias A.M."/>
            <person name="Hajek A.E."/>
            <person name="De Bivort B.L."/>
            <person name="Kasson M.T."/>
            <person name="De Fine Licht H.H."/>
            <person name="Stajich J.E."/>
        </authorList>
    </citation>
    <scope>NUCLEOTIDE SEQUENCE</scope>
    <source>
        <strain evidence="1">Berkeley</strain>
    </source>
</reference>
<sequence>MDSSFWNWIIRNLFFCSRGVGPVVLRHVRYDEVSASGVKLVQECGCLVLIVSAIHQHFKKSDECMDVPIWVKLGEVHGFESGCIFICVLESWGRRGVLLGTRK</sequence>
<accession>A0ACC2UQK7</accession>
<comment type="caution">
    <text evidence="1">The sequence shown here is derived from an EMBL/GenBank/DDBJ whole genome shotgun (WGS) entry which is preliminary data.</text>
</comment>
<name>A0ACC2UQK7_9FUNG</name>
<proteinExistence type="predicted"/>
<evidence type="ECO:0000313" key="2">
    <source>
        <dbReference type="Proteomes" id="UP001165960"/>
    </source>
</evidence>
<keyword evidence="2" id="KW-1185">Reference proteome</keyword>
<gene>
    <name evidence="1" type="ORF">DSO57_1016214</name>
</gene>
<organism evidence="1 2">
    <name type="scientific">Entomophthora muscae</name>
    <dbReference type="NCBI Taxonomy" id="34485"/>
    <lineage>
        <taxon>Eukaryota</taxon>
        <taxon>Fungi</taxon>
        <taxon>Fungi incertae sedis</taxon>
        <taxon>Zoopagomycota</taxon>
        <taxon>Entomophthoromycotina</taxon>
        <taxon>Entomophthoromycetes</taxon>
        <taxon>Entomophthorales</taxon>
        <taxon>Entomophthoraceae</taxon>
        <taxon>Entomophthora</taxon>
    </lineage>
</organism>
<dbReference type="EMBL" id="QTSX02000065">
    <property type="protein sequence ID" value="KAJ9089118.1"/>
    <property type="molecule type" value="Genomic_DNA"/>
</dbReference>
<protein>
    <submittedName>
        <fullName evidence="1">Uncharacterized protein</fullName>
    </submittedName>
</protein>